<comment type="activity regulation">
    <text evidence="10">Na(+) is not transported, but it plays an essential structural role and its presence is essential for fluoride channel function.</text>
</comment>
<keyword evidence="5 10" id="KW-0472">Membrane</keyword>
<keyword evidence="10" id="KW-0479">Metal-binding</keyword>
<keyword evidence="10" id="KW-0915">Sodium</keyword>
<feature type="transmembrane region" description="Helical" evidence="10">
    <location>
        <begin position="76"/>
        <end position="95"/>
    </location>
</feature>
<keyword evidence="2 10" id="KW-1003">Cell membrane</keyword>
<comment type="catalytic activity">
    <reaction evidence="8">
        <text>fluoride(in) = fluoride(out)</text>
        <dbReference type="Rhea" id="RHEA:76159"/>
        <dbReference type="ChEBI" id="CHEBI:17051"/>
    </reaction>
    <physiologicalReaction direction="left-to-right" evidence="8">
        <dbReference type="Rhea" id="RHEA:76160"/>
    </physiologicalReaction>
</comment>
<keyword evidence="12" id="KW-1185">Reference proteome</keyword>
<evidence type="ECO:0000313" key="11">
    <source>
        <dbReference type="EMBL" id="NYD69532.1"/>
    </source>
</evidence>
<reference evidence="11 12" key="1">
    <citation type="submission" date="2020-07" db="EMBL/GenBank/DDBJ databases">
        <title>Sequencing the genomes of 1000 actinobacteria strains.</title>
        <authorList>
            <person name="Klenk H.-P."/>
        </authorList>
    </citation>
    <scope>NUCLEOTIDE SEQUENCE [LARGE SCALE GENOMIC DNA]</scope>
    <source>
        <strain evidence="11 12">DSM 26474</strain>
    </source>
</reference>
<dbReference type="GO" id="GO:0140114">
    <property type="term" value="P:cellular detoxification of fluoride"/>
    <property type="evidence" value="ECO:0007669"/>
    <property type="project" value="UniProtKB-UniRule"/>
</dbReference>
<evidence type="ECO:0000313" key="12">
    <source>
        <dbReference type="Proteomes" id="UP000549913"/>
    </source>
</evidence>
<feature type="binding site" evidence="10">
    <location>
        <position position="90"/>
    </location>
    <ligand>
        <name>Na(+)</name>
        <dbReference type="ChEBI" id="CHEBI:29101"/>
        <note>structural</note>
    </ligand>
</feature>
<dbReference type="GO" id="GO:0046872">
    <property type="term" value="F:metal ion binding"/>
    <property type="evidence" value="ECO:0007669"/>
    <property type="project" value="UniProtKB-KW"/>
</dbReference>
<protein>
    <recommendedName>
        <fullName evidence="10">Fluoride-specific ion channel FluC</fullName>
    </recommendedName>
</protein>
<keyword evidence="3 10" id="KW-0812">Transmembrane</keyword>
<evidence type="ECO:0000256" key="3">
    <source>
        <dbReference type="ARBA" id="ARBA00022692"/>
    </source>
</evidence>
<evidence type="ECO:0000256" key="6">
    <source>
        <dbReference type="ARBA" id="ARBA00023303"/>
    </source>
</evidence>
<dbReference type="EMBL" id="JACCBM010000001">
    <property type="protein sequence ID" value="NYD69532.1"/>
    <property type="molecule type" value="Genomic_DNA"/>
</dbReference>
<feature type="transmembrane region" description="Helical" evidence="10">
    <location>
        <begin position="42"/>
        <end position="64"/>
    </location>
</feature>
<dbReference type="RefSeq" id="WP_179546847.1">
    <property type="nucleotide sequence ID" value="NZ_BSEW01000001.1"/>
</dbReference>
<evidence type="ECO:0000256" key="9">
    <source>
        <dbReference type="ARBA" id="ARBA00049940"/>
    </source>
</evidence>
<evidence type="ECO:0000256" key="7">
    <source>
        <dbReference type="ARBA" id="ARBA00035120"/>
    </source>
</evidence>
<dbReference type="Pfam" id="PF02537">
    <property type="entry name" value="CRCB"/>
    <property type="match status" value="1"/>
</dbReference>
<keyword evidence="10" id="KW-0406">Ion transport</keyword>
<evidence type="ECO:0000256" key="2">
    <source>
        <dbReference type="ARBA" id="ARBA00022475"/>
    </source>
</evidence>
<name>A0A852SAW6_9MICO</name>
<comment type="caution">
    <text evidence="11">The sequence shown here is derived from an EMBL/GenBank/DDBJ whole genome shotgun (WGS) entry which is preliminary data.</text>
</comment>
<evidence type="ECO:0000256" key="5">
    <source>
        <dbReference type="ARBA" id="ARBA00023136"/>
    </source>
</evidence>
<dbReference type="AlphaFoldDB" id="A0A852SAW6"/>
<evidence type="ECO:0000256" key="10">
    <source>
        <dbReference type="HAMAP-Rule" id="MF_00454"/>
    </source>
</evidence>
<organism evidence="11 12">
    <name type="scientific">Herbiconiux flava</name>
    <dbReference type="NCBI Taxonomy" id="881268"/>
    <lineage>
        <taxon>Bacteria</taxon>
        <taxon>Bacillati</taxon>
        <taxon>Actinomycetota</taxon>
        <taxon>Actinomycetes</taxon>
        <taxon>Micrococcales</taxon>
        <taxon>Microbacteriaceae</taxon>
        <taxon>Herbiconiux</taxon>
    </lineage>
</organism>
<keyword evidence="4 10" id="KW-1133">Transmembrane helix</keyword>
<accession>A0A852SAW6</accession>
<comment type="similarity">
    <text evidence="7 10">Belongs to the fluoride channel Fluc/FEX (TC 1.A.43) family.</text>
</comment>
<comment type="function">
    <text evidence="9 10">Fluoride-specific ion channel. Important for reducing fluoride concentration in the cell, thus reducing its toxicity.</text>
</comment>
<dbReference type="Proteomes" id="UP000549913">
    <property type="component" value="Unassembled WGS sequence"/>
</dbReference>
<feature type="transmembrane region" description="Helical" evidence="10">
    <location>
        <begin position="12"/>
        <end position="36"/>
    </location>
</feature>
<gene>
    <name evidence="10" type="primary">fluC</name>
    <name evidence="10" type="synonym">crcB</name>
    <name evidence="11" type="ORF">BJ984_000690</name>
</gene>
<sequence>MTRARRADHLRAGPVALVAAGGAVGTALRAGIGLLVHPIGGFPVAIFGINIVGAFVLGMLLQALTARGPDTGRRRTLRLLLGTGVLGGFTTYSALSSDSAVLLTSGGVALALGYGLATVVLGALASWAGIALGAALGSPEGRDRMPVDSDASGDPR</sequence>
<feature type="transmembrane region" description="Helical" evidence="10">
    <location>
        <begin position="107"/>
        <end position="136"/>
    </location>
</feature>
<dbReference type="GO" id="GO:0062054">
    <property type="term" value="F:fluoride channel activity"/>
    <property type="evidence" value="ECO:0007669"/>
    <property type="project" value="UniProtKB-UniRule"/>
</dbReference>
<feature type="binding site" evidence="10">
    <location>
        <position position="87"/>
    </location>
    <ligand>
        <name>Na(+)</name>
        <dbReference type="ChEBI" id="CHEBI:29101"/>
        <note>structural</note>
    </ligand>
</feature>
<keyword evidence="10" id="KW-0813">Transport</keyword>
<proteinExistence type="inferred from homology"/>
<evidence type="ECO:0000256" key="1">
    <source>
        <dbReference type="ARBA" id="ARBA00004651"/>
    </source>
</evidence>
<keyword evidence="6 10" id="KW-0407">Ion channel</keyword>
<comment type="subcellular location">
    <subcellularLocation>
        <location evidence="1 10">Cell membrane</location>
        <topology evidence="1 10">Multi-pass membrane protein</topology>
    </subcellularLocation>
</comment>
<evidence type="ECO:0000256" key="8">
    <source>
        <dbReference type="ARBA" id="ARBA00035585"/>
    </source>
</evidence>
<evidence type="ECO:0000256" key="4">
    <source>
        <dbReference type="ARBA" id="ARBA00022989"/>
    </source>
</evidence>
<dbReference type="InterPro" id="IPR003691">
    <property type="entry name" value="FluC"/>
</dbReference>
<dbReference type="GO" id="GO:0005886">
    <property type="term" value="C:plasma membrane"/>
    <property type="evidence" value="ECO:0007669"/>
    <property type="project" value="UniProtKB-SubCell"/>
</dbReference>
<dbReference type="HAMAP" id="MF_00454">
    <property type="entry name" value="FluC"/>
    <property type="match status" value="1"/>
</dbReference>